<reference evidence="2" key="1">
    <citation type="submission" date="2022-02" db="EMBL/GenBank/DDBJ databases">
        <authorList>
            <person name="King R."/>
        </authorList>
    </citation>
    <scope>NUCLEOTIDE SEQUENCE</scope>
</reference>
<evidence type="ECO:0000256" key="1">
    <source>
        <dbReference type="SAM" id="MobiDB-lite"/>
    </source>
</evidence>
<sequence length="281" mass="29957">MLRRCRLLDLARVGRAVGVDAAAVMVAGRSRLDDVLVSAAAAAARLLRLEQFLERYDTGQDQRDFAHQQRLSGHQGDDLQRHRAHDAGGHHAGHHHGLLHGLVLLLATTFLTGGSVQHDGPGRHEPVHAAGQHVVQQGALAVGVRGGVQGGPVGPVGLRVRGLQRLAGPGGQRHSVHDGQGGLAEGPVQRRQSSGLEAHRGRVGRVAGETVVQHGPQDRAESGGAAVLLLWRRGGSGGRGDGGRGDADERKRKRVRHDYDDYDRFSVFSVCRSRCRLLSAS</sequence>
<accession>A0A9P0J8C8</accession>
<dbReference type="AlphaFoldDB" id="A0A9P0J8C8"/>
<gene>
    <name evidence="2" type="ORF">APHIGO_LOCUS8146</name>
</gene>
<reference evidence="2" key="2">
    <citation type="submission" date="2022-10" db="EMBL/GenBank/DDBJ databases">
        <authorList>
            <consortium name="ENA_rothamsted_submissions"/>
            <consortium name="culmorum"/>
            <person name="King R."/>
        </authorList>
    </citation>
    <scope>NUCLEOTIDE SEQUENCE</scope>
</reference>
<feature type="region of interest" description="Disordered" evidence="1">
    <location>
        <begin position="167"/>
        <end position="199"/>
    </location>
</feature>
<name>A0A9P0J8C8_APHGO</name>
<organism evidence="2 3">
    <name type="scientific">Aphis gossypii</name>
    <name type="common">Cotton aphid</name>
    <dbReference type="NCBI Taxonomy" id="80765"/>
    <lineage>
        <taxon>Eukaryota</taxon>
        <taxon>Metazoa</taxon>
        <taxon>Ecdysozoa</taxon>
        <taxon>Arthropoda</taxon>
        <taxon>Hexapoda</taxon>
        <taxon>Insecta</taxon>
        <taxon>Pterygota</taxon>
        <taxon>Neoptera</taxon>
        <taxon>Paraneoptera</taxon>
        <taxon>Hemiptera</taxon>
        <taxon>Sternorrhyncha</taxon>
        <taxon>Aphidomorpha</taxon>
        <taxon>Aphidoidea</taxon>
        <taxon>Aphididae</taxon>
        <taxon>Aphidini</taxon>
        <taxon>Aphis</taxon>
        <taxon>Aphis</taxon>
    </lineage>
</organism>
<proteinExistence type="predicted"/>
<evidence type="ECO:0000313" key="2">
    <source>
        <dbReference type="EMBL" id="CAH1731437.1"/>
    </source>
</evidence>
<dbReference type="Proteomes" id="UP001154329">
    <property type="component" value="Chromosome 3"/>
</dbReference>
<feature type="compositionally biased region" description="Basic and acidic residues" evidence="1">
    <location>
        <begin position="75"/>
        <end position="89"/>
    </location>
</feature>
<protein>
    <submittedName>
        <fullName evidence="2">Uncharacterized protein</fullName>
    </submittedName>
</protein>
<evidence type="ECO:0000313" key="3">
    <source>
        <dbReference type="Proteomes" id="UP001154329"/>
    </source>
</evidence>
<keyword evidence="3" id="KW-1185">Reference proteome</keyword>
<feature type="region of interest" description="Disordered" evidence="1">
    <location>
        <begin position="68"/>
        <end position="93"/>
    </location>
</feature>
<dbReference type="EMBL" id="OU899036">
    <property type="protein sequence ID" value="CAH1731437.1"/>
    <property type="molecule type" value="Genomic_DNA"/>
</dbReference>